<name>A0A0F9KMQ5_9ZZZZ</name>
<evidence type="ECO:0000313" key="1">
    <source>
        <dbReference type="EMBL" id="KKM23463.1"/>
    </source>
</evidence>
<dbReference type="InterPro" id="IPR008983">
    <property type="entry name" value="Tumour_necrosis_fac-like_dom"/>
</dbReference>
<organism evidence="1">
    <name type="scientific">marine sediment metagenome</name>
    <dbReference type="NCBI Taxonomy" id="412755"/>
    <lineage>
        <taxon>unclassified sequences</taxon>
        <taxon>metagenomes</taxon>
        <taxon>ecological metagenomes</taxon>
    </lineage>
</organism>
<gene>
    <name evidence="1" type="ORF">LCGC14_1614980</name>
</gene>
<comment type="caution">
    <text evidence="1">The sequence shown here is derived from an EMBL/GenBank/DDBJ whole genome shotgun (WGS) entry which is preliminary data.</text>
</comment>
<proteinExistence type="predicted"/>
<dbReference type="Gene3D" id="2.60.120.40">
    <property type="match status" value="1"/>
</dbReference>
<reference evidence="1" key="1">
    <citation type="journal article" date="2015" name="Nature">
        <title>Complex archaea that bridge the gap between prokaryotes and eukaryotes.</title>
        <authorList>
            <person name="Spang A."/>
            <person name="Saw J.H."/>
            <person name="Jorgensen S.L."/>
            <person name="Zaremba-Niedzwiedzka K."/>
            <person name="Martijn J."/>
            <person name="Lind A.E."/>
            <person name="van Eijk R."/>
            <person name="Schleper C."/>
            <person name="Guy L."/>
            <person name="Ettema T.J."/>
        </authorList>
    </citation>
    <scope>NUCLEOTIDE SEQUENCE</scope>
</reference>
<protein>
    <submittedName>
        <fullName evidence="1">Uncharacterized protein</fullName>
    </submittedName>
</protein>
<dbReference type="EMBL" id="LAZR01013119">
    <property type="protein sequence ID" value="KKM23463.1"/>
    <property type="molecule type" value="Genomic_DNA"/>
</dbReference>
<dbReference type="AlphaFoldDB" id="A0A0F9KMQ5"/>
<accession>A0A0F9KMQ5</accession>
<sequence>MARSIVLKAKNNTGLTITAGTVVYISGYRDKDQIPYISPASNDNESKMPAIGIIRDDIEHDTIGVVKIGGQIYGVDTSSASINDNVYVGKNGGITFKEPAVLDKDLITQQLGIVIKDDDSPNGQIQLYSLEIKKRIRHPDIIEVTGDQHHLKLHAKKHESGGDDVINHNLLSNLDKDGHLQYSLINGARAFTGVVSGVTPTSSTHLATKGYIDSAKRYISVYRSSDSSAALTGEYNPFGSTNGGAISEIVSNDITVNTVTGVVTIDADGIYEISVVLFMSQSGSGQLTAFKIMRNAASIWDAPVYIDTSVDPVERTAQIIYSLSATDTIEMKIDSSSTLNLQSHSGCTLNIKQIA</sequence>